<reference evidence="4 5" key="1">
    <citation type="submission" date="2022-03" db="EMBL/GenBank/DDBJ databases">
        <title>Draft genome sequence of Furfurilactobacillus curtus JCM 31185.</title>
        <authorList>
            <person name="Suzuki S."/>
            <person name="Endo A."/>
            <person name="Kajikawa A."/>
        </authorList>
    </citation>
    <scope>NUCLEOTIDE SEQUENCE [LARGE SCALE GENOMIC DNA]</scope>
    <source>
        <strain evidence="4 5">JCM 31185</strain>
    </source>
</reference>
<evidence type="ECO:0000313" key="4">
    <source>
        <dbReference type="EMBL" id="GKT05385.1"/>
    </source>
</evidence>
<keyword evidence="2" id="KW-1133">Transmembrane helix</keyword>
<dbReference type="Proteomes" id="UP001628078">
    <property type="component" value="Unassembled WGS sequence"/>
</dbReference>
<feature type="region of interest" description="Disordered" evidence="1">
    <location>
        <begin position="275"/>
        <end position="307"/>
    </location>
</feature>
<keyword evidence="5" id="KW-1185">Reference proteome</keyword>
<name>A0ABQ5JN21_9LACO</name>
<protein>
    <recommendedName>
        <fullName evidence="3">Regulatory protein YycH-like domain-containing protein</fullName>
    </recommendedName>
</protein>
<keyword evidence="2" id="KW-0812">Transmembrane</keyword>
<organism evidence="4 5">
    <name type="scientific">Furfurilactobacillus curtus</name>
    <dbReference type="NCBI Taxonomy" id="1746200"/>
    <lineage>
        <taxon>Bacteria</taxon>
        <taxon>Bacillati</taxon>
        <taxon>Bacillota</taxon>
        <taxon>Bacilli</taxon>
        <taxon>Lactobacillales</taxon>
        <taxon>Lactobacillaceae</taxon>
        <taxon>Furfurilactobacillus</taxon>
    </lineage>
</organism>
<sequence>MNFRRIQWIFLIAFIAIDIFLLISWQQSDATVKETSPRNANSATTILREMRGDGITFSTLSNKEAQGYYVSGKTGLARLRTGAQNLTYQEYRFTSTEMTSTLHQTLVINPKSPQTQLNRFIKSGSNVTAGNDYVYSPELSRVAANEVVYVQVVPSGTIMAPSGQLRFRVGDKNQVIGYTQSYVSNVEPLREKTTTISQQKALIWLYQYNELPNNSRVVWSRLAYSRLLRVSDNNVYVPTWFIALRSKSTNNVVIKRVNAFTGAVMKSTDSTTAVTNGNGAVNSRVSSDNSQSPTVDQSNVDVSSVGD</sequence>
<gene>
    <name evidence="4" type="ORF">JCM31185_06740</name>
</gene>
<evidence type="ECO:0000256" key="2">
    <source>
        <dbReference type="SAM" id="Phobius"/>
    </source>
</evidence>
<feature type="domain" description="Regulatory protein YycH-like" evidence="3">
    <location>
        <begin position="35"/>
        <end position="260"/>
    </location>
</feature>
<dbReference type="EMBL" id="BQXO01000002">
    <property type="protein sequence ID" value="GKT05385.1"/>
    <property type="molecule type" value="Genomic_DNA"/>
</dbReference>
<accession>A0ABQ5JN21</accession>
<comment type="caution">
    <text evidence="4">The sequence shown here is derived from an EMBL/GenBank/DDBJ whole genome shotgun (WGS) entry which is preliminary data.</text>
</comment>
<evidence type="ECO:0000256" key="1">
    <source>
        <dbReference type="SAM" id="MobiDB-lite"/>
    </source>
</evidence>
<proteinExistence type="predicted"/>
<evidence type="ECO:0000259" key="3">
    <source>
        <dbReference type="Pfam" id="PF09648"/>
    </source>
</evidence>
<dbReference type="InterPro" id="IPR018604">
    <property type="entry name" value="YycI-like"/>
</dbReference>
<keyword evidence="2" id="KW-0472">Membrane</keyword>
<dbReference type="Gene3D" id="2.40.128.690">
    <property type="entry name" value="YycH protein, domain 3-like"/>
    <property type="match status" value="1"/>
</dbReference>
<dbReference type="RefSeq" id="WP_407882646.1">
    <property type="nucleotide sequence ID" value="NZ_BQXO01000002.1"/>
</dbReference>
<feature type="transmembrane region" description="Helical" evidence="2">
    <location>
        <begin position="6"/>
        <end position="25"/>
    </location>
</feature>
<evidence type="ECO:0000313" key="5">
    <source>
        <dbReference type="Proteomes" id="UP001628078"/>
    </source>
</evidence>
<dbReference type="Pfam" id="PF09648">
    <property type="entry name" value="YycI"/>
    <property type="match status" value="1"/>
</dbReference>